<name>A0A232EE56_9HYME</name>
<accession>A0A232EE56</accession>
<evidence type="ECO:0008006" key="3">
    <source>
        <dbReference type="Google" id="ProtNLM"/>
    </source>
</evidence>
<dbReference type="InterPro" id="IPR040391">
    <property type="entry name" value="BEND5"/>
</dbReference>
<reference evidence="1 2" key="1">
    <citation type="journal article" date="2017" name="Curr. Biol.">
        <title>The Evolution of Venom by Co-option of Single-Copy Genes.</title>
        <authorList>
            <person name="Martinson E.O."/>
            <person name="Mrinalini"/>
            <person name="Kelkar Y.D."/>
            <person name="Chang C.H."/>
            <person name="Werren J.H."/>
        </authorList>
    </citation>
    <scope>NUCLEOTIDE SEQUENCE [LARGE SCALE GENOMIC DNA]</scope>
    <source>
        <strain evidence="1 2">Alberta</strain>
        <tissue evidence="1">Whole body</tissue>
    </source>
</reference>
<gene>
    <name evidence="1" type="ORF">TSAR_001187</name>
</gene>
<dbReference type="PANTHER" id="PTHR14628:SF1">
    <property type="entry name" value="BEN DOMAIN-CONTAINING PROTEIN 5"/>
    <property type="match status" value="1"/>
</dbReference>
<evidence type="ECO:0000313" key="1">
    <source>
        <dbReference type="EMBL" id="OXU16614.1"/>
    </source>
</evidence>
<comment type="caution">
    <text evidence="1">The sequence shown here is derived from an EMBL/GenBank/DDBJ whole genome shotgun (WGS) entry which is preliminary data.</text>
</comment>
<dbReference type="PANTHER" id="PTHR14628">
    <property type="entry name" value="BEN DOMAIN-CONTAINING PROTEIN 5"/>
    <property type="match status" value="1"/>
</dbReference>
<keyword evidence="2" id="KW-1185">Reference proteome</keyword>
<protein>
    <recommendedName>
        <fullName evidence="3">BEN domain-containing protein</fullName>
    </recommendedName>
</protein>
<evidence type="ECO:0000313" key="2">
    <source>
        <dbReference type="Proteomes" id="UP000215335"/>
    </source>
</evidence>
<dbReference type="EMBL" id="NNAY01005593">
    <property type="protein sequence ID" value="OXU16614.1"/>
    <property type="molecule type" value="Genomic_DNA"/>
</dbReference>
<dbReference type="AlphaFoldDB" id="A0A232EE56"/>
<organism evidence="1 2">
    <name type="scientific">Trichomalopsis sarcophagae</name>
    <dbReference type="NCBI Taxonomy" id="543379"/>
    <lineage>
        <taxon>Eukaryota</taxon>
        <taxon>Metazoa</taxon>
        <taxon>Ecdysozoa</taxon>
        <taxon>Arthropoda</taxon>
        <taxon>Hexapoda</taxon>
        <taxon>Insecta</taxon>
        <taxon>Pterygota</taxon>
        <taxon>Neoptera</taxon>
        <taxon>Endopterygota</taxon>
        <taxon>Hymenoptera</taxon>
        <taxon>Apocrita</taxon>
        <taxon>Proctotrupomorpha</taxon>
        <taxon>Chalcidoidea</taxon>
        <taxon>Pteromalidae</taxon>
        <taxon>Pteromalinae</taxon>
        <taxon>Trichomalopsis</taxon>
    </lineage>
</organism>
<proteinExistence type="predicted"/>
<dbReference type="GO" id="GO:0003677">
    <property type="term" value="F:DNA binding"/>
    <property type="evidence" value="ECO:0007669"/>
    <property type="project" value="InterPro"/>
</dbReference>
<sequence>MEDYIACVRFTDSLKSNEFVLVKEIKQSQSDKGHIQPKSTDDLDPTNEYSVLWCLCESDDCQDTDNKCVYYPAYILCIAGKEAVKRSLFTARSNEIIENDDNIPLSEDPLGHSDDIEAFLEDTVENDNEQDRNNRTNAIDLALQEGIGNQQNRDRFIRMRQHRIFEERQVAQNEINEDEREIDLYKTPEAQLVDARDKQKYQVDGNMIYLGEGRAVDKNFWDFLKLRGDWIFLRETAELICGKQNLVNRCIKQSKISINIRDRSPRKAITPGKYFLIRELFEDYIAEKDYDKKKRDKLMTGINRHLGYKIKDLRKALY</sequence>
<dbReference type="GO" id="GO:0045892">
    <property type="term" value="P:negative regulation of DNA-templated transcription"/>
    <property type="evidence" value="ECO:0007669"/>
    <property type="project" value="InterPro"/>
</dbReference>
<dbReference type="Proteomes" id="UP000215335">
    <property type="component" value="Unassembled WGS sequence"/>
</dbReference>